<dbReference type="InterPro" id="IPR002577">
    <property type="entry name" value="HTH_HxlR"/>
</dbReference>
<name>A0A9X2S4N7_9FIRM</name>
<evidence type="ECO:0000256" key="1">
    <source>
        <dbReference type="ARBA" id="ARBA00023015"/>
    </source>
</evidence>
<dbReference type="RefSeq" id="WP_042679473.1">
    <property type="nucleotide sequence ID" value="NZ_CABKTM010000013.1"/>
</dbReference>
<dbReference type="PROSITE" id="PS51118">
    <property type="entry name" value="HTH_HXLR"/>
    <property type="match status" value="1"/>
</dbReference>
<dbReference type="InterPro" id="IPR036390">
    <property type="entry name" value="WH_DNA-bd_sf"/>
</dbReference>
<evidence type="ECO:0000256" key="2">
    <source>
        <dbReference type="ARBA" id="ARBA00023125"/>
    </source>
</evidence>
<reference evidence="5" key="1">
    <citation type="submission" date="2022-07" db="EMBL/GenBank/DDBJ databases">
        <title>Enhanced cultured diversity of the mouse gut microbiota enables custom-made synthetic communities.</title>
        <authorList>
            <person name="Afrizal A."/>
        </authorList>
    </citation>
    <scope>NUCLEOTIDE SEQUENCE</scope>
    <source>
        <strain evidence="5">DSM 29482</strain>
    </source>
</reference>
<accession>A0A9X2S4N7</accession>
<dbReference type="InterPro" id="IPR036388">
    <property type="entry name" value="WH-like_DNA-bd_sf"/>
</dbReference>
<dbReference type="PANTHER" id="PTHR33204">
    <property type="entry name" value="TRANSCRIPTIONAL REGULATOR, MARR FAMILY"/>
    <property type="match status" value="1"/>
</dbReference>
<organism evidence="5 6">
    <name type="scientific">Anaerosalibacter massiliensis</name>
    <dbReference type="NCBI Taxonomy" id="1347392"/>
    <lineage>
        <taxon>Bacteria</taxon>
        <taxon>Bacillati</taxon>
        <taxon>Bacillota</taxon>
        <taxon>Tissierellia</taxon>
        <taxon>Tissierellales</taxon>
        <taxon>Sporanaerobacteraceae</taxon>
        <taxon>Anaerosalibacter</taxon>
    </lineage>
</organism>
<keyword evidence="1" id="KW-0805">Transcription regulation</keyword>
<dbReference type="CDD" id="cd00090">
    <property type="entry name" value="HTH_ARSR"/>
    <property type="match status" value="1"/>
</dbReference>
<dbReference type="PANTHER" id="PTHR33204:SF29">
    <property type="entry name" value="TRANSCRIPTIONAL REGULATOR"/>
    <property type="match status" value="1"/>
</dbReference>
<evidence type="ECO:0000256" key="3">
    <source>
        <dbReference type="ARBA" id="ARBA00023163"/>
    </source>
</evidence>
<evidence type="ECO:0000259" key="4">
    <source>
        <dbReference type="PROSITE" id="PS51118"/>
    </source>
</evidence>
<dbReference type="InterPro" id="IPR011991">
    <property type="entry name" value="ArsR-like_HTH"/>
</dbReference>
<keyword evidence="2" id="KW-0238">DNA-binding</keyword>
<keyword evidence="6" id="KW-1185">Reference proteome</keyword>
<dbReference type="SUPFAM" id="SSF46785">
    <property type="entry name" value="Winged helix' DNA-binding domain"/>
    <property type="match status" value="1"/>
</dbReference>
<evidence type="ECO:0000313" key="6">
    <source>
        <dbReference type="Proteomes" id="UP001142078"/>
    </source>
</evidence>
<dbReference type="AlphaFoldDB" id="A0A9X2S4N7"/>
<comment type="caution">
    <text evidence="5">The sequence shown here is derived from an EMBL/GenBank/DDBJ whole genome shotgun (WGS) entry which is preliminary data.</text>
</comment>
<gene>
    <name evidence="5" type="ORF">NSA23_05060</name>
</gene>
<feature type="domain" description="HTH hxlR-type" evidence="4">
    <location>
        <begin position="11"/>
        <end position="109"/>
    </location>
</feature>
<dbReference type="Proteomes" id="UP001142078">
    <property type="component" value="Unassembled WGS sequence"/>
</dbReference>
<protein>
    <submittedName>
        <fullName evidence="5">Helix-turn-helix transcriptional regulator</fullName>
    </submittedName>
</protein>
<dbReference type="EMBL" id="JANJZL010000002">
    <property type="protein sequence ID" value="MCR2043484.1"/>
    <property type="molecule type" value="Genomic_DNA"/>
</dbReference>
<sequence>MTKPTKDIYVCGVELTTDILGGKWRMMILWYLRKKSLRFGELKRALQGISEKVLSEELKYLNELDLINKRVYYEKPLRVEYSLTDYGKTFLPILYSIFEWGAKYSKMFDIPLVIDDSTINKVLSEKESLSKDLGNKNLKSVK</sequence>
<keyword evidence="3" id="KW-0804">Transcription</keyword>
<evidence type="ECO:0000313" key="5">
    <source>
        <dbReference type="EMBL" id="MCR2043484.1"/>
    </source>
</evidence>
<dbReference type="Pfam" id="PF01638">
    <property type="entry name" value="HxlR"/>
    <property type="match status" value="1"/>
</dbReference>
<dbReference type="Gene3D" id="1.10.10.10">
    <property type="entry name" value="Winged helix-like DNA-binding domain superfamily/Winged helix DNA-binding domain"/>
    <property type="match status" value="1"/>
</dbReference>
<proteinExistence type="predicted"/>
<dbReference type="GO" id="GO:0003677">
    <property type="term" value="F:DNA binding"/>
    <property type="evidence" value="ECO:0007669"/>
    <property type="project" value="UniProtKB-KW"/>
</dbReference>